<comment type="caution">
    <text evidence="2">The sequence shown here is derived from an EMBL/GenBank/DDBJ whole genome shotgun (WGS) entry which is preliminary data.</text>
</comment>
<evidence type="ECO:0000256" key="1">
    <source>
        <dbReference type="SAM" id="Phobius"/>
    </source>
</evidence>
<name>A0A3M7R730_BRAPC</name>
<keyword evidence="1" id="KW-0472">Membrane</keyword>
<keyword evidence="3" id="KW-1185">Reference proteome</keyword>
<keyword evidence="1" id="KW-1133">Transmembrane helix</keyword>
<dbReference type="Proteomes" id="UP000276133">
    <property type="component" value="Unassembled WGS sequence"/>
</dbReference>
<feature type="non-terminal residue" evidence="2">
    <location>
        <position position="170"/>
    </location>
</feature>
<gene>
    <name evidence="2" type="ORF">BpHYR1_028232</name>
</gene>
<evidence type="ECO:0000313" key="2">
    <source>
        <dbReference type="EMBL" id="RNA19045.1"/>
    </source>
</evidence>
<protein>
    <submittedName>
        <fullName evidence="2">Uncharacterized protein</fullName>
    </submittedName>
</protein>
<reference evidence="2 3" key="1">
    <citation type="journal article" date="2018" name="Sci. Rep.">
        <title>Genomic signatures of local adaptation to the degree of environmental predictability in rotifers.</title>
        <authorList>
            <person name="Franch-Gras L."/>
            <person name="Hahn C."/>
            <person name="Garcia-Roger E.M."/>
            <person name="Carmona M.J."/>
            <person name="Serra M."/>
            <person name="Gomez A."/>
        </authorList>
    </citation>
    <scope>NUCLEOTIDE SEQUENCE [LARGE SCALE GENOMIC DNA]</scope>
    <source>
        <strain evidence="2">HYR1</strain>
    </source>
</reference>
<proteinExistence type="predicted"/>
<sequence>MGLNLTNLVTKKCEKRDTICDVRYLGIIEVSSQSEHHEFFAVPGSYCGCLIFIFSLKNVLFKILIQKNIFKSRILTFQYTLILECICAHSQRLELDECKVTIRRGGEGIGLLHNSPSSLESLRDPMPASVDQWPNPCRLPGSPHLLVLPRLRSPRTLQTPLRLRVDSSRS</sequence>
<evidence type="ECO:0000313" key="3">
    <source>
        <dbReference type="Proteomes" id="UP000276133"/>
    </source>
</evidence>
<organism evidence="2 3">
    <name type="scientific">Brachionus plicatilis</name>
    <name type="common">Marine rotifer</name>
    <name type="synonym">Brachionus muelleri</name>
    <dbReference type="NCBI Taxonomy" id="10195"/>
    <lineage>
        <taxon>Eukaryota</taxon>
        <taxon>Metazoa</taxon>
        <taxon>Spiralia</taxon>
        <taxon>Gnathifera</taxon>
        <taxon>Rotifera</taxon>
        <taxon>Eurotatoria</taxon>
        <taxon>Monogononta</taxon>
        <taxon>Pseudotrocha</taxon>
        <taxon>Ploima</taxon>
        <taxon>Brachionidae</taxon>
        <taxon>Brachionus</taxon>
    </lineage>
</organism>
<feature type="transmembrane region" description="Helical" evidence="1">
    <location>
        <begin position="40"/>
        <end position="65"/>
    </location>
</feature>
<keyword evidence="1" id="KW-0812">Transmembrane</keyword>
<dbReference type="EMBL" id="REGN01004117">
    <property type="protein sequence ID" value="RNA19045.1"/>
    <property type="molecule type" value="Genomic_DNA"/>
</dbReference>
<accession>A0A3M7R730</accession>
<dbReference type="AlphaFoldDB" id="A0A3M7R730"/>